<gene>
    <name evidence="1" type="ordered locus">Ngar_c32400</name>
</gene>
<proteinExistence type="predicted"/>
<reference evidence="1 2" key="1">
    <citation type="journal article" date="2012" name="Environ. Microbiol.">
        <title>The genome of the ammonia-oxidizing Candidatus Nitrososphaera gargensis: insights into metabolic versatility and environmental adaptations.</title>
        <authorList>
            <person name="Spang A."/>
            <person name="Poehlein A."/>
            <person name="Offre P."/>
            <person name="Zumbragel S."/>
            <person name="Haider S."/>
            <person name="Rychlik N."/>
            <person name="Nowka B."/>
            <person name="Schmeisser C."/>
            <person name="Lebedeva E.V."/>
            <person name="Rattei T."/>
            <person name="Bohm C."/>
            <person name="Schmid M."/>
            <person name="Galushko A."/>
            <person name="Hatzenpichler R."/>
            <person name="Weinmaier T."/>
            <person name="Daniel R."/>
            <person name="Schleper C."/>
            <person name="Spieck E."/>
            <person name="Streit W."/>
            <person name="Wagner M."/>
        </authorList>
    </citation>
    <scope>NUCLEOTIDE SEQUENCE [LARGE SCALE GENOMIC DNA]</scope>
    <source>
        <strain evidence="2">Ga9.2</strain>
    </source>
</reference>
<accession>K0IFL8</accession>
<organism evidence="1 2">
    <name type="scientific">Nitrososphaera gargensis (strain Ga9.2)</name>
    <dbReference type="NCBI Taxonomy" id="1237085"/>
    <lineage>
        <taxon>Archaea</taxon>
        <taxon>Nitrososphaerota</taxon>
        <taxon>Nitrososphaeria</taxon>
        <taxon>Nitrososphaerales</taxon>
        <taxon>Nitrososphaeraceae</taxon>
        <taxon>Nitrososphaera</taxon>
    </lineage>
</organism>
<dbReference type="Proteomes" id="UP000008037">
    <property type="component" value="Chromosome"/>
</dbReference>
<evidence type="ECO:0000313" key="2">
    <source>
        <dbReference type="Proteomes" id="UP000008037"/>
    </source>
</evidence>
<dbReference type="BioCyc" id="CNIT1237085:G1324-3240-MONOMER"/>
<dbReference type="KEGG" id="nga:Ngar_c32400"/>
<dbReference type="STRING" id="1237085.Ngar_c32400"/>
<protein>
    <submittedName>
        <fullName evidence="1">Uncharacterized protein</fullName>
    </submittedName>
</protein>
<dbReference type="HOGENOM" id="CLU_3338598_0_0_2"/>
<evidence type="ECO:0000313" key="1">
    <source>
        <dbReference type="EMBL" id="AFU60156.1"/>
    </source>
</evidence>
<name>K0IFL8_NITGG</name>
<dbReference type="InParanoid" id="K0IFL8"/>
<keyword evidence="2" id="KW-1185">Reference proteome</keyword>
<sequence length="37" mass="4005">MQKKGRLQQAACVELVQVVLSIFAHGSRQDAVHVISG</sequence>
<dbReference type="EMBL" id="CP002408">
    <property type="protein sequence ID" value="AFU60156.1"/>
    <property type="molecule type" value="Genomic_DNA"/>
</dbReference>
<dbReference type="AlphaFoldDB" id="K0IFL8"/>